<name>A0A4Y9T7R9_9BURK</name>
<gene>
    <name evidence="2" type="ORF">E4O92_04060</name>
</gene>
<keyword evidence="3" id="KW-1185">Reference proteome</keyword>
<keyword evidence="1" id="KW-0472">Membrane</keyword>
<evidence type="ECO:0000313" key="2">
    <source>
        <dbReference type="EMBL" id="TFW34428.1"/>
    </source>
</evidence>
<reference evidence="2 3" key="1">
    <citation type="submission" date="2019-03" db="EMBL/GenBank/DDBJ databases">
        <title>Draft genome of Massilia hortus sp. nov., a novel bacterial species of the Oxalobacteraceae family.</title>
        <authorList>
            <person name="Peta V."/>
            <person name="Raths R."/>
            <person name="Bucking H."/>
        </authorList>
    </citation>
    <scope>NUCLEOTIDE SEQUENCE [LARGE SCALE GENOMIC DNA]</scope>
    <source>
        <strain evidence="2 3">ONC3</strain>
    </source>
</reference>
<dbReference type="Proteomes" id="UP000297258">
    <property type="component" value="Unassembled WGS sequence"/>
</dbReference>
<sequence length="73" mass="8345">MAATIIYFFRLLFLGIAAILYIYFLPSLIAEKRNPLKAHSIFVFNLLTGWLIIPWIIALVLAYRMDSVPQSTA</sequence>
<organism evidence="2 3">
    <name type="scientific">Massilia horti</name>
    <dbReference type="NCBI Taxonomy" id="2562153"/>
    <lineage>
        <taxon>Bacteria</taxon>
        <taxon>Pseudomonadati</taxon>
        <taxon>Pseudomonadota</taxon>
        <taxon>Betaproteobacteria</taxon>
        <taxon>Burkholderiales</taxon>
        <taxon>Oxalobacteraceae</taxon>
        <taxon>Telluria group</taxon>
        <taxon>Massilia</taxon>
    </lineage>
</organism>
<accession>A0A4Y9T7R9</accession>
<feature type="transmembrane region" description="Helical" evidence="1">
    <location>
        <begin position="41"/>
        <end position="63"/>
    </location>
</feature>
<proteinExistence type="predicted"/>
<evidence type="ECO:0000256" key="1">
    <source>
        <dbReference type="SAM" id="Phobius"/>
    </source>
</evidence>
<evidence type="ECO:0000313" key="3">
    <source>
        <dbReference type="Proteomes" id="UP000297258"/>
    </source>
</evidence>
<dbReference type="EMBL" id="SPUM01000026">
    <property type="protein sequence ID" value="TFW34428.1"/>
    <property type="molecule type" value="Genomic_DNA"/>
</dbReference>
<dbReference type="AlphaFoldDB" id="A0A4Y9T7R9"/>
<dbReference type="OrthoDB" id="9099722at2"/>
<dbReference type="InterPro" id="IPR016410">
    <property type="entry name" value="Phage_imm"/>
</dbReference>
<keyword evidence="1" id="KW-0812">Transmembrane</keyword>
<dbReference type="Pfam" id="PF14373">
    <property type="entry name" value="Imm_superinfect"/>
    <property type="match status" value="1"/>
</dbReference>
<feature type="transmembrane region" description="Helical" evidence="1">
    <location>
        <begin position="6"/>
        <end position="29"/>
    </location>
</feature>
<protein>
    <submittedName>
        <fullName evidence="2">Superinfection immunity protein</fullName>
    </submittedName>
</protein>
<keyword evidence="1" id="KW-1133">Transmembrane helix</keyword>
<comment type="caution">
    <text evidence="2">The sequence shown here is derived from an EMBL/GenBank/DDBJ whole genome shotgun (WGS) entry which is preliminary data.</text>
</comment>